<evidence type="ECO:0000313" key="1">
    <source>
        <dbReference type="EMBL" id="KAF0301766.1"/>
    </source>
</evidence>
<keyword evidence="2" id="KW-1185">Reference proteome</keyword>
<comment type="caution">
    <text evidence="1">The sequence shown here is derived from an EMBL/GenBank/DDBJ whole genome shotgun (WGS) entry which is preliminary data.</text>
</comment>
<accession>A0A6A4W390</accession>
<dbReference type="Proteomes" id="UP000440578">
    <property type="component" value="Unassembled WGS sequence"/>
</dbReference>
<dbReference type="AlphaFoldDB" id="A0A6A4W390"/>
<dbReference type="EMBL" id="VIIS01001125">
    <property type="protein sequence ID" value="KAF0301766.1"/>
    <property type="molecule type" value="Genomic_DNA"/>
</dbReference>
<protein>
    <submittedName>
        <fullName evidence="1">Uncharacterized protein</fullName>
    </submittedName>
</protein>
<name>A0A6A4W390_AMPAM</name>
<reference evidence="1 2" key="1">
    <citation type="submission" date="2019-07" db="EMBL/GenBank/DDBJ databases">
        <title>Draft genome assembly of a fouling barnacle, Amphibalanus amphitrite (Darwin, 1854): The first reference genome for Thecostraca.</title>
        <authorList>
            <person name="Kim W."/>
        </authorList>
    </citation>
    <scope>NUCLEOTIDE SEQUENCE [LARGE SCALE GENOMIC DNA]</scope>
    <source>
        <strain evidence="1">SNU_AA5</strain>
        <tissue evidence="1">Soma without cirri and trophi</tissue>
    </source>
</reference>
<organism evidence="1 2">
    <name type="scientific">Amphibalanus amphitrite</name>
    <name type="common">Striped barnacle</name>
    <name type="synonym">Balanus amphitrite</name>
    <dbReference type="NCBI Taxonomy" id="1232801"/>
    <lineage>
        <taxon>Eukaryota</taxon>
        <taxon>Metazoa</taxon>
        <taxon>Ecdysozoa</taxon>
        <taxon>Arthropoda</taxon>
        <taxon>Crustacea</taxon>
        <taxon>Multicrustacea</taxon>
        <taxon>Cirripedia</taxon>
        <taxon>Thoracica</taxon>
        <taxon>Thoracicalcarea</taxon>
        <taxon>Balanomorpha</taxon>
        <taxon>Balanoidea</taxon>
        <taxon>Balanidae</taxon>
        <taxon>Amphibalaninae</taxon>
        <taxon>Amphibalanus</taxon>
    </lineage>
</organism>
<gene>
    <name evidence="1" type="ORF">FJT64_026004</name>
</gene>
<evidence type="ECO:0000313" key="2">
    <source>
        <dbReference type="Proteomes" id="UP000440578"/>
    </source>
</evidence>
<proteinExistence type="predicted"/>
<dbReference type="OrthoDB" id="6496131at2759"/>
<sequence length="99" mass="11120">MGHVRDACSGGRLDLVAEDEFDEPSDLPAHEDGELHPLLKEFPKVFDDQLGCFTGEPVSIVVDPDATPRFFKARPVPLAYRQRVDEELERQICDTPTLL</sequence>